<accession>A0A6H1Z6X3</accession>
<evidence type="ECO:0000313" key="1">
    <source>
        <dbReference type="EMBL" id="QJA43212.1"/>
    </source>
</evidence>
<sequence length="484" mass="52333">MATDKHTGKGGYVNGRWYDAIWTEKPKDDEYDFANKDTWDTDYYNPYDSSGKLKKGWNFHNTDISRGTYAHVLDQVADEDGNQLWVADSLPGHGYISGERPRSWQANVVDAIGSYVVPSFGVASGAAKVIKGLYQGKPASAIGGAIQAVASGYGMASSSGGGSTWGTGDTDPTTGQEILQGTQGSGGWGGGDTDPVTGQEILGQTDDAGNIDWTKLGTKLGKKYAKDYAMSALKKSMSGGGGEGGQQKPVNFSFDVADSPLSDLMDTSSDALDKIFEMTGETGDLGTATQAVQAFEAQALQGVELEKEIVKYKSDPDFKAIETELRAFTLDAVQQGMTPQKATAAAFEKAKKERVFREFIKDFNMRKKLEGAGLTGEQFDPDGTGYDSKAAKRFIDEQPLTIPKPTSYQGEYVTEPGAYQAWVWHPELSDYVLHSGSLDPETGRSLKGASHKTWNLSEQAEEERGNMLVYGEDGGYYSRPIPLR</sequence>
<dbReference type="EMBL" id="MT141562">
    <property type="protein sequence ID" value="QJA43212.1"/>
    <property type="molecule type" value="Genomic_DNA"/>
</dbReference>
<organism evidence="1">
    <name type="scientific">viral metagenome</name>
    <dbReference type="NCBI Taxonomy" id="1070528"/>
    <lineage>
        <taxon>unclassified sequences</taxon>
        <taxon>metagenomes</taxon>
        <taxon>organismal metagenomes</taxon>
    </lineage>
</organism>
<reference evidence="1" key="1">
    <citation type="submission" date="2020-03" db="EMBL/GenBank/DDBJ databases">
        <title>The deep terrestrial virosphere.</title>
        <authorList>
            <person name="Holmfeldt K."/>
            <person name="Nilsson E."/>
            <person name="Simone D."/>
            <person name="Lopez-Fernandez M."/>
            <person name="Wu X."/>
            <person name="de Brujin I."/>
            <person name="Lundin D."/>
            <person name="Andersson A."/>
            <person name="Bertilsson S."/>
            <person name="Dopson M."/>
        </authorList>
    </citation>
    <scope>NUCLEOTIDE SEQUENCE</scope>
    <source>
        <strain evidence="2">MM415A00275</strain>
        <strain evidence="1">MM415B00324</strain>
    </source>
</reference>
<dbReference type="EMBL" id="MT142512">
    <property type="protein sequence ID" value="QJA83503.1"/>
    <property type="molecule type" value="Genomic_DNA"/>
</dbReference>
<name>A0A6H1Z6X3_9ZZZZ</name>
<protein>
    <submittedName>
        <fullName evidence="1">Uncharacterized protein</fullName>
    </submittedName>
</protein>
<proteinExistence type="predicted"/>
<dbReference type="AlphaFoldDB" id="A0A6H1Z6X3"/>
<gene>
    <name evidence="2" type="ORF">MM415A00275_0008</name>
    <name evidence="1" type="ORF">MM415B00324_0042</name>
</gene>
<evidence type="ECO:0000313" key="2">
    <source>
        <dbReference type="EMBL" id="QJA83503.1"/>
    </source>
</evidence>